<feature type="region of interest" description="Disordered" evidence="1">
    <location>
        <begin position="32"/>
        <end position="56"/>
    </location>
</feature>
<name>A0A177NMG0_9GAMM</name>
<dbReference type="AlphaFoldDB" id="A0A177NMG0"/>
<comment type="caution">
    <text evidence="3">The sequence shown here is derived from an EMBL/GenBank/DDBJ whole genome shotgun (WGS) entry which is preliminary data.</text>
</comment>
<evidence type="ECO:0000313" key="4">
    <source>
        <dbReference type="Proteomes" id="UP000077628"/>
    </source>
</evidence>
<dbReference type="Proteomes" id="UP000077628">
    <property type="component" value="Unassembled WGS sequence"/>
</dbReference>
<keyword evidence="4" id="KW-1185">Reference proteome</keyword>
<feature type="compositionally biased region" description="Low complexity" evidence="1">
    <location>
        <begin position="42"/>
        <end position="51"/>
    </location>
</feature>
<dbReference type="OrthoDB" id="9151521at2"/>
<accession>A0A177NMG0</accession>
<evidence type="ECO:0000313" key="3">
    <source>
        <dbReference type="EMBL" id="OAI19227.1"/>
    </source>
</evidence>
<gene>
    <name evidence="3" type="ORF">A1355_04595</name>
</gene>
<organism evidence="3 4">
    <name type="scientific">Methylomonas koyamae</name>
    <dbReference type="NCBI Taxonomy" id="702114"/>
    <lineage>
        <taxon>Bacteria</taxon>
        <taxon>Pseudomonadati</taxon>
        <taxon>Pseudomonadota</taxon>
        <taxon>Gammaproteobacteria</taxon>
        <taxon>Methylococcales</taxon>
        <taxon>Methylococcaceae</taxon>
        <taxon>Methylomonas</taxon>
    </lineage>
</organism>
<feature type="signal peptide" evidence="2">
    <location>
        <begin position="1"/>
        <end position="25"/>
    </location>
</feature>
<dbReference type="RefSeq" id="WP_064028111.1">
    <property type="nucleotide sequence ID" value="NZ_LUUK01000160.1"/>
</dbReference>
<dbReference type="EMBL" id="LUUK01000160">
    <property type="protein sequence ID" value="OAI19227.1"/>
    <property type="molecule type" value="Genomic_DNA"/>
</dbReference>
<feature type="chain" id="PRO_5008069316" description="Lipoprotein" evidence="2">
    <location>
        <begin position="26"/>
        <end position="236"/>
    </location>
</feature>
<dbReference type="PROSITE" id="PS51257">
    <property type="entry name" value="PROKAR_LIPOPROTEIN"/>
    <property type="match status" value="1"/>
</dbReference>
<dbReference type="InterPro" id="IPR024079">
    <property type="entry name" value="MetalloPept_cat_dom_sf"/>
</dbReference>
<reference evidence="4" key="1">
    <citation type="submission" date="2016-03" db="EMBL/GenBank/DDBJ databases">
        <authorList>
            <person name="Heylen K."/>
            <person name="De Vos P."/>
            <person name="Vekeman B."/>
        </authorList>
    </citation>
    <scope>NUCLEOTIDE SEQUENCE [LARGE SCALE GENOMIC DNA]</scope>
    <source>
        <strain evidence="4">R-45383</strain>
    </source>
</reference>
<sequence length="236" mass="26305">MSSKRYFHHPLYALFLISALLSACAANQPEPPAKPIAETATVSEPPVSEPSLPADEKPGPVDVYILPLDDFSDDAAVEMAKIVGREFGIWAKASLPLGALPIQAFPGTRQFAAEDIFEQARAVMRRLPETDPNTHFVFLTNRDINSRARNFRFQFSFHDRVCRCSVISTARMHQPADRNANQAAATRLLKMTKRAIGEMDFGWTRSADIKDLMYAPIMSLDDLDAIGDRHPPIPLR</sequence>
<evidence type="ECO:0008006" key="5">
    <source>
        <dbReference type="Google" id="ProtNLM"/>
    </source>
</evidence>
<protein>
    <recommendedName>
        <fullName evidence="5">Lipoprotein</fullName>
    </recommendedName>
</protein>
<evidence type="ECO:0000256" key="1">
    <source>
        <dbReference type="SAM" id="MobiDB-lite"/>
    </source>
</evidence>
<proteinExistence type="predicted"/>
<evidence type="ECO:0000256" key="2">
    <source>
        <dbReference type="SAM" id="SignalP"/>
    </source>
</evidence>
<keyword evidence="2" id="KW-0732">Signal</keyword>
<dbReference type="Gene3D" id="3.40.390.10">
    <property type="entry name" value="Collagenase (Catalytic Domain)"/>
    <property type="match status" value="1"/>
</dbReference>
<dbReference type="GO" id="GO:0008237">
    <property type="term" value="F:metallopeptidase activity"/>
    <property type="evidence" value="ECO:0007669"/>
    <property type="project" value="InterPro"/>
</dbReference>